<keyword evidence="3" id="KW-1185">Reference proteome</keyword>
<dbReference type="EMBL" id="MU005773">
    <property type="protein sequence ID" value="KAF2707882.1"/>
    <property type="molecule type" value="Genomic_DNA"/>
</dbReference>
<dbReference type="InterPro" id="IPR012942">
    <property type="entry name" value="SRR1-like"/>
</dbReference>
<dbReference type="OrthoDB" id="3684667at2759"/>
<dbReference type="Proteomes" id="UP000799428">
    <property type="component" value="Unassembled WGS sequence"/>
</dbReference>
<proteinExistence type="predicted"/>
<protein>
    <recommendedName>
        <fullName evidence="1">SRR1-like domain-containing protein</fullName>
    </recommendedName>
</protein>
<evidence type="ECO:0000259" key="1">
    <source>
        <dbReference type="Pfam" id="PF07985"/>
    </source>
</evidence>
<feature type="domain" description="SRR1-like" evidence="1">
    <location>
        <begin position="153"/>
        <end position="268"/>
    </location>
</feature>
<name>A0A6G1K5Z3_9PLEO</name>
<evidence type="ECO:0000313" key="2">
    <source>
        <dbReference type="EMBL" id="KAF2707882.1"/>
    </source>
</evidence>
<sequence>MAYNEEDQTKHIAELGPESCTELHSIERRLMGSFIYNHSLLEEASRQASKARSDATSTDRIPVDSLYLDEDEKEGVEVQWGRIFAMAKGTYRPFSLTKRSKYLAANTVKVPKGRLEPSTEAPAEDVAMLKRWVDQWSSNLTCKALESELGRFRDMAKVENIVCFGLGSLYKGKTRYNEGEKVASWKLGRNRRTHQHIVASHISAFLQNLYGQEDTIPIIAHDPKYTAQDGAILSHLSPPVHIVSDPEHYRAITSNSLILSVHMPSFIGHYDIIADLTSPLGPAAIICDNPRIQERNYAGFAHDIFDVGTPRVLTMFDKFDKETWACLEKGKIQGMTECQREDDVAQSWLASMELYTRTEKGDKTIQADRDHLLRISGKASRAGS</sequence>
<evidence type="ECO:0000313" key="3">
    <source>
        <dbReference type="Proteomes" id="UP000799428"/>
    </source>
</evidence>
<dbReference type="AlphaFoldDB" id="A0A6G1K5Z3"/>
<accession>A0A6G1K5Z3</accession>
<organism evidence="2 3">
    <name type="scientific">Pleomassaria siparia CBS 279.74</name>
    <dbReference type="NCBI Taxonomy" id="1314801"/>
    <lineage>
        <taxon>Eukaryota</taxon>
        <taxon>Fungi</taxon>
        <taxon>Dikarya</taxon>
        <taxon>Ascomycota</taxon>
        <taxon>Pezizomycotina</taxon>
        <taxon>Dothideomycetes</taxon>
        <taxon>Pleosporomycetidae</taxon>
        <taxon>Pleosporales</taxon>
        <taxon>Pleomassariaceae</taxon>
        <taxon>Pleomassaria</taxon>
    </lineage>
</organism>
<dbReference type="PANTHER" id="PTHR42080">
    <property type="entry name" value="SRR1 DOMAIN-CONTAINING PROTEIN"/>
    <property type="match status" value="1"/>
</dbReference>
<dbReference type="PANTHER" id="PTHR42080:SF1">
    <property type="entry name" value="SRR1-LIKE DOMAIN-CONTAINING PROTEIN"/>
    <property type="match status" value="1"/>
</dbReference>
<gene>
    <name evidence="2" type="ORF">K504DRAFT_535484</name>
</gene>
<reference evidence="2" key="1">
    <citation type="journal article" date="2020" name="Stud. Mycol.">
        <title>101 Dothideomycetes genomes: a test case for predicting lifestyles and emergence of pathogens.</title>
        <authorList>
            <person name="Haridas S."/>
            <person name="Albert R."/>
            <person name="Binder M."/>
            <person name="Bloem J."/>
            <person name="Labutti K."/>
            <person name="Salamov A."/>
            <person name="Andreopoulos B."/>
            <person name="Baker S."/>
            <person name="Barry K."/>
            <person name="Bills G."/>
            <person name="Bluhm B."/>
            <person name="Cannon C."/>
            <person name="Castanera R."/>
            <person name="Culley D."/>
            <person name="Daum C."/>
            <person name="Ezra D."/>
            <person name="Gonzalez J."/>
            <person name="Henrissat B."/>
            <person name="Kuo A."/>
            <person name="Liang C."/>
            <person name="Lipzen A."/>
            <person name="Lutzoni F."/>
            <person name="Magnuson J."/>
            <person name="Mondo S."/>
            <person name="Nolan M."/>
            <person name="Ohm R."/>
            <person name="Pangilinan J."/>
            <person name="Park H.-J."/>
            <person name="Ramirez L."/>
            <person name="Alfaro M."/>
            <person name="Sun H."/>
            <person name="Tritt A."/>
            <person name="Yoshinaga Y."/>
            <person name="Zwiers L.-H."/>
            <person name="Turgeon B."/>
            <person name="Goodwin S."/>
            <person name="Spatafora J."/>
            <person name="Crous P."/>
            <person name="Grigoriev I."/>
        </authorList>
    </citation>
    <scope>NUCLEOTIDE SEQUENCE</scope>
    <source>
        <strain evidence="2">CBS 279.74</strain>
    </source>
</reference>
<dbReference type="Pfam" id="PF07985">
    <property type="entry name" value="SRR1"/>
    <property type="match status" value="1"/>
</dbReference>